<gene>
    <name evidence="1" type="ORF">SSABA_v1c02830</name>
</gene>
<accession>W6AA41</accession>
<proteinExistence type="predicted"/>
<dbReference type="KEGG" id="ssab:SSABA_v1c02830"/>
<organism evidence="1 2">
    <name type="scientific">Spiroplasma sabaudiense Ar-1343</name>
    <dbReference type="NCBI Taxonomy" id="1276257"/>
    <lineage>
        <taxon>Bacteria</taxon>
        <taxon>Bacillati</taxon>
        <taxon>Mycoplasmatota</taxon>
        <taxon>Mollicutes</taxon>
        <taxon>Entomoplasmatales</taxon>
        <taxon>Spiroplasmataceae</taxon>
        <taxon>Spiroplasma</taxon>
    </lineage>
</organism>
<dbReference type="Proteomes" id="UP000019265">
    <property type="component" value="Chromosome"/>
</dbReference>
<dbReference type="AlphaFoldDB" id="W6AA41"/>
<name>W6AA41_9MOLU</name>
<reference evidence="1 2" key="1">
    <citation type="journal article" date="2014" name="Genome Biol. Evol.">
        <title>Molecular evolution of the substrate utilization strategies and putative virulence factors in mosquito-associated Spiroplasma species.</title>
        <authorList>
            <person name="Chang T.H."/>
            <person name="Lo W.S."/>
            <person name="Ku C."/>
            <person name="Chen L.L."/>
            <person name="Kuo C.H."/>
        </authorList>
    </citation>
    <scope>NUCLEOTIDE SEQUENCE [LARGE SCALE GENOMIC DNA]</scope>
    <source>
        <strain evidence="1">Ar-1343</strain>
    </source>
</reference>
<evidence type="ECO:0000313" key="1">
    <source>
        <dbReference type="EMBL" id="AHI53695.1"/>
    </source>
</evidence>
<dbReference type="RefSeq" id="WP_025250831.1">
    <property type="nucleotide sequence ID" value="NZ_CP006934.1"/>
</dbReference>
<keyword evidence="2" id="KW-1185">Reference proteome</keyword>
<sequence length="163" mass="19208">MLDANKTNLLNNFLNAISDTQMDLIFEEIGEGINLVFSHIVYFDKVRKTLSLQSEIQSQEEILEQLLSQKYSDMKVYKKLFNYFESTEGIVDFACQCLKSEWFNPNLPFFLISFLEKNGISESEFCFLMIISIKDDFIDYFINDINLEMWTLDMLKILIENND</sequence>
<dbReference type="PATRIC" id="fig|1276257.3.peg.289"/>
<dbReference type="STRING" id="1276257.SSABA_v1c02830"/>
<dbReference type="EMBL" id="CP006934">
    <property type="protein sequence ID" value="AHI53695.1"/>
    <property type="molecule type" value="Genomic_DNA"/>
</dbReference>
<evidence type="ECO:0000313" key="2">
    <source>
        <dbReference type="Proteomes" id="UP000019265"/>
    </source>
</evidence>
<dbReference type="HOGENOM" id="CLU_1626033_0_0_14"/>
<protein>
    <submittedName>
        <fullName evidence="1">Uncharacterized protein</fullName>
    </submittedName>
</protein>